<keyword evidence="1" id="KW-1133">Transmembrane helix</keyword>
<dbReference type="AlphaFoldDB" id="A0A9D6V246"/>
<comment type="caution">
    <text evidence="2">The sequence shown here is derived from an EMBL/GenBank/DDBJ whole genome shotgun (WGS) entry which is preliminary data.</text>
</comment>
<keyword evidence="1" id="KW-0812">Transmembrane</keyword>
<keyword evidence="1" id="KW-0472">Membrane</keyword>
<proteinExistence type="predicted"/>
<feature type="transmembrane region" description="Helical" evidence="1">
    <location>
        <begin position="296"/>
        <end position="314"/>
    </location>
</feature>
<evidence type="ECO:0000313" key="3">
    <source>
        <dbReference type="Proteomes" id="UP000807825"/>
    </source>
</evidence>
<protein>
    <submittedName>
        <fullName evidence="2">Uncharacterized protein</fullName>
    </submittedName>
</protein>
<feature type="transmembrane region" description="Helical" evidence="1">
    <location>
        <begin position="86"/>
        <end position="105"/>
    </location>
</feature>
<feature type="transmembrane region" description="Helical" evidence="1">
    <location>
        <begin position="320"/>
        <end position="338"/>
    </location>
</feature>
<evidence type="ECO:0000256" key="1">
    <source>
        <dbReference type="SAM" id="Phobius"/>
    </source>
</evidence>
<organism evidence="2 3">
    <name type="scientific">Desulfomonile tiedjei</name>
    <dbReference type="NCBI Taxonomy" id="2358"/>
    <lineage>
        <taxon>Bacteria</taxon>
        <taxon>Pseudomonadati</taxon>
        <taxon>Thermodesulfobacteriota</taxon>
        <taxon>Desulfomonilia</taxon>
        <taxon>Desulfomonilales</taxon>
        <taxon>Desulfomonilaceae</taxon>
        <taxon>Desulfomonile</taxon>
    </lineage>
</organism>
<feature type="transmembrane region" description="Helical" evidence="1">
    <location>
        <begin position="359"/>
        <end position="377"/>
    </location>
</feature>
<feature type="transmembrane region" description="Helical" evidence="1">
    <location>
        <begin position="151"/>
        <end position="177"/>
    </location>
</feature>
<accession>A0A9D6V246</accession>
<gene>
    <name evidence="2" type="ORF">HY912_14440</name>
</gene>
<evidence type="ECO:0000313" key="2">
    <source>
        <dbReference type="EMBL" id="MBI5250685.1"/>
    </source>
</evidence>
<dbReference type="Proteomes" id="UP000807825">
    <property type="component" value="Unassembled WGS sequence"/>
</dbReference>
<feature type="transmembrane region" description="Helical" evidence="1">
    <location>
        <begin position="12"/>
        <end position="30"/>
    </location>
</feature>
<dbReference type="EMBL" id="JACRDE010000377">
    <property type="protein sequence ID" value="MBI5250685.1"/>
    <property type="molecule type" value="Genomic_DNA"/>
</dbReference>
<feature type="transmembrane region" description="Helical" evidence="1">
    <location>
        <begin position="270"/>
        <end position="289"/>
    </location>
</feature>
<feature type="transmembrane region" description="Helical" evidence="1">
    <location>
        <begin position="197"/>
        <end position="216"/>
    </location>
</feature>
<name>A0A9D6V246_9BACT</name>
<reference evidence="2" key="1">
    <citation type="submission" date="2020-07" db="EMBL/GenBank/DDBJ databases">
        <title>Huge and variable diversity of episymbiotic CPR bacteria and DPANN archaea in groundwater ecosystems.</title>
        <authorList>
            <person name="He C.Y."/>
            <person name="Keren R."/>
            <person name="Whittaker M."/>
            <person name="Farag I.F."/>
            <person name="Doudna J."/>
            <person name="Cate J.H.D."/>
            <person name="Banfield J.F."/>
        </authorList>
    </citation>
    <scope>NUCLEOTIDE SEQUENCE</scope>
    <source>
        <strain evidence="2">NC_groundwater_1664_Pr3_B-0.1um_52_9</strain>
    </source>
</reference>
<feature type="transmembrane region" description="Helical" evidence="1">
    <location>
        <begin position="228"/>
        <end position="250"/>
    </location>
</feature>
<sequence length="506" mass="56658">MSDPPESQFEKAFPFLISGAFLVLGCVGILNHEMWRDELQPWLIAKDGADLSAVLQTIKNEGHPGLWYALLYFLSKLTSNPIGSQLLHLAIAATSVYVVAAFAPFSRLQKALFALGYFPLYEYSIISRNYAIGILFMFVLCAMYPVRRSKYVGIGIILALMANCNAFSAIIAIALFGVLVLDFISQTASERGQASKAAVGSLVFFLGLMVAIDQMIPRQESCYSNNWYFLFNYSQLRAVLSTIAASYLPIPDMKTVAFWNYNLLAVSRPTGWLMPYISVVLFIGCAVSLYRTPLALCLYLYSSFGVMLFTYLVHFGALRHHGHLFIILVMCYWIAACHENSTKVDPGASVVFWGQRTRNVILTSLLCLHLIAGLFAFTTDLRHPFSAAREVAEFIKGLGKEEAVVLGDGPYINSVGAYLNKEVYSADRRRFGTYVVYDREYSTPPCRKLLEEAKQIGQTRHTDVILVLNHDIPCMVPDEKIELLMKVKDTIVADERAYVYMLKQGP</sequence>
<feature type="transmembrane region" description="Helical" evidence="1">
    <location>
        <begin position="125"/>
        <end position="144"/>
    </location>
</feature>